<reference evidence="10" key="1">
    <citation type="submission" date="2023-10" db="EMBL/GenBank/DDBJ databases">
        <title>Genome assembly of Pristionchus species.</title>
        <authorList>
            <person name="Yoshida K."/>
            <person name="Sommer R.J."/>
        </authorList>
    </citation>
    <scope>NUCLEOTIDE SEQUENCE</scope>
    <source>
        <strain evidence="10">RS5133</strain>
    </source>
</reference>
<evidence type="ECO:0000259" key="9">
    <source>
        <dbReference type="PROSITE" id="PS51034"/>
    </source>
</evidence>
<comment type="subcellular location">
    <subcellularLocation>
        <location evidence="1">Cell membrane</location>
        <topology evidence="1">Single-pass type I membrane protein</topology>
    </subcellularLocation>
</comment>
<dbReference type="InterPro" id="IPR001507">
    <property type="entry name" value="ZP_dom"/>
</dbReference>
<comment type="caution">
    <text evidence="10">The sequence shown here is derived from an EMBL/GenBank/DDBJ whole genome shotgun (WGS) entry which is preliminary data.</text>
</comment>
<evidence type="ECO:0000256" key="7">
    <source>
        <dbReference type="ARBA" id="ARBA00023136"/>
    </source>
</evidence>
<accession>A0AAV5WG49</accession>
<sequence length="356" mass="38414">IPIVQSQSQIDNEVVGEPQVRCDDTAIVVNIRTKNIFKGNIFVRGHFADAACRVECATNDYEGATIAVSLIGCGVTRVRQIQPPGMNYLTTVEIAFHPLVITKRDKAYNIRCFYAHTEQEVKNGLTVSALPTMSVEQATVVRPQCVYSIRLGSLDGPIATSASVGDMTFHRWECDNANYGMLVKNCCVNSGSGSPVTIQVIDDRGCPISSSMLQSPLKYAPSGTLVYAEIDAYKFPDQMKVVFTCDIAVCAKVDGQCNGVTPPDCSKSRPSTFTSSANTGSGGPFRSRARSEGQTPEPTRVVATINRESANLPPKMVYPKYDLGRFPTSPPIDGDIDGDLLPTVRAVANDEGRGAM</sequence>
<evidence type="ECO:0000256" key="4">
    <source>
        <dbReference type="ARBA" id="ARBA00022692"/>
    </source>
</evidence>
<evidence type="ECO:0000256" key="8">
    <source>
        <dbReference type="SAM" id="MobiDB-lite"/>
    </source>
</evidence>
<dbReference type="Pfam" id="PF25301">
    <property type="entry name" value="CUT_C"/>
    <property type="match status" value="1"/>
</dbReference>
<feature type="domain" description="ZP" evidence="9">
    <location>
        <begin position="21"/>
        <end position="264"/>
    </location>
</feature>
<dbReference type="SMART" id="SM00241">
    <property type="entry name" value="ZP"/>
    <property type="match status" value="1"/>
</dbReference>
<protein>
    <recommendedName>
        <fullName evidence="9">ZP domain-containing protein</fullName>
    </recommendedName>
</protein>
<feature type="non-terminal residue" evidence="10">
    <location>
        <position position="1"/>
    </location>
</feature>
<dbReference type="AlphaFoldDB" id="A0AAV5WG49"/>
<keyword evidence="7" id="KW-0472">Membrane</keyword>
<keyword evidence="4" id="KW-0812">Transmembrane</keyword>
<keyword evidence="3" id="KW-1003">Cell membrane</keyword>
<evidence type="ECO:0000256" key="6">
    <source>
        <dbReference type="ARBA" id="ARBA00022989"/>
    </source>
</evidence>
<evidence type="ECO:0000256" key="5">
    <source>
        <dbReference type="ARBA" id="ARBA00022729"/>
    </source>
</evidence>
<keyword evidence="11" id="KW-1185">Reference proteome</keyword>
<dbReference type="Pfam" id="PF25057">
    <property type="entry name" value="CUT_N"/>
    <property type="match status" value="1"/>
</dbReference>
<dbReference type="PROSITE" id="PS51034">
    <property type="entry name" value="ZP_2"/>
    <property type="match status" value="1"/>
</dbReference>
<dbReference type="PANTHER" id="PTHR22907:SF12">
    <property type="entry name" value="ZP DOMAIN-CONTAINING PROTEIN"/>
    <property type="match status" value="1"/>
</dbReference>
<proteinExistence type="predicted"/>
<evidence type="ECO:0000313" key="10">
    <source>
        <dbReference type="EMBL" id="GMT30862.1"/>
    </source>
</evidence>
<feature type="non-terminal residue" evidence="10">
    <location>
        <position position="356"/>
    </location>
</feature>
<dbReference type="InterPro" id="IPR057475">
    <property type="entry name" value="CUT_C"/>
</dbReference>
<organism evidence="10 11">
    <name type="scientific">Pristionchus fissidentatus</name>
    <dbReference type="NCBI Taxonomy" id="1538716"/>
    <lineage>
        <taxon>Eukaryota</taxon>
        <taxon>Metazoa</taxon>
        <taxon>Ecdysozoa</taxon>
        <taxon>Nematoda</taxon>
        <taxon>Chromadorea</taxon>
        <taxon>Rhabditida</taxon>
        <taxon>Rhabditina</taxon>
        <taxon>Diplogasteromorpha</taxon>
        <taxon>Diplogasteroidea</taxon>
        <taxon>Neodiplogasteridae</taxon>
        <taxon>Pristionchus</taxon>
    </lineage>
</organism>
<evidence type="ECO:0000256" key="1">
    <source>
        <dbReference type="ARBA" id="ARBA00004251"/>
    </source>
</evidence>
<dbReference type="InterPro" id="IPR056953">
    <property type="entry name" value="CUT_N"/>
</dbReference>
<dbReference type="PANTHER" id="PTHR22907">
    <property type="entry name" value="GH04558P"/>
    <property type="match status" value="1"/>
</dbReference>
<evidence type="ECO:0000313" key="11">
    <source>
        <dbReference type="Proteomes" id="UP001432322"/>
    </source>
</evidence>
<feature type="compositionally biased region" description="Polar residues" evidence="8">
    <location>
        <begin position="268"/>
        <end position="279"/>
    </location>
</feature>
<evidence type="ECO:0000256" key="3">
    <source>
        <dbReference type="ARBA" id="ARBA00022475"/>
    </source>
</evidence>
<evidence type="ECO:0000256" key="2">
    <source>
        <dbReference type="ARBA" id="ARBA00022460"/>
    </source>
</evidence>
<feature type="region of interest" description="Disordered" evidence="8">
    <location>
        <begin position="261"/>
        <end position="299"/>
    </location>
</feature>
<keyword evidence="5" id="KW-0732">Signal</keyword>
<keyword evidence="6" id="KW-1133">Transmembrane helix</keyword>
<gene>
    <name evidence="10" type="ORF">PFISCL1PPCAC_22159</name>
</gene>
<dbReference type="GO" id="GO:0005886">
    <property type="term" value="C:plasma membrane"/>
    <property type="evidence" value="ECO:0007669"/>
    <property type="project" value="UniProtKB-SubCell"/>
</dbReference>
<dbReference type="InterPro" id="IPR051962">
    <property type="entry name" value="Cuticlin"/>
</dbReference>
<name>A0AAV5WG49_9BILA</name>
<dbReference type="EMBL" id="BTSY01000005">
    <property type="protein sequence ID" value="GMT30862.1"/>
    <property type="molecule type" value="Genomic_DNA"/>
</dbReference>
<keyword evidence="2" id="KW-0193">Cuticle</keyword>
<dbReference type="GO" id="GO:0042302">
    <property type="term" value="F:structural constituent of cuticle"/>
    <property type="evidence" value="ECO:0007669"/>
    <property type="project" value="UniProtKB-KW"/>
</dbReference>
<dbReference type="Proteomes" id="UP001432322">
    <property type="component" value="Unassembled WGS sequence"/>
</dbReference>